<dbReference type="InterPro" id="IPR014027">
    <property type="entry name" value="UDP-Glc/GDP-Man_DH_C"/>
</dbReference>
<dbReference type="SUPFAM" id="SSF52413">
    <property type="entry name" value="UDP-glucose/GDP-mannose dehydrogenase C-terminal domain"/>
    <property type="match status" value="1"/>
</dbReference>
<evidence type="ECO:0000256" key="4">
    <source>
        <dbReference type="ARBA" id="ARBA00023002"/>
    </source>
</evidence>
<dbReference type="SMART" id="SM00984">
    <property type="entry name" value="UDPG_MGDP_dh_C"/>
    <property type="match status" value="1"/>
</dbReference>
<evidence type="ECO:0000313" key="10">
    <source>
        <dbReference type="EMBL" id="KYC50150.1"/>
    </source>
</evidence>
<dbReference type="GO" id="GO:0051287">
    <property type="term" value="F:NAD binding"/>
    <property type="evidence" value="ECO:0007669"/>
    <property type="project" value="InterPro"/>
</dbReference>
<evidence type="ECO:0000313" key="11">
    <source>
        <dbReference type="Proteomes" id="UP000075398"/>
    </source>
</evidence>
<evidence type="ECO:0000256" key="7">
    <source>
        <dbReference type="ARBA" id="ARBA00049130"/>
    </source>
</evidence>
<comment type="catalytic activity">
    <reaction evidence="7">
        <text>UDP-N-acetyl-alpha-D-mannosamine + 2 NAD(+) + H2O = UDP-N-acetyl-alpha-D-mannosaminouronate + 2 NADH + 3 H(+)</text>
        <dbReference type="Rhea" id="RHEA:25780"/>
        <dbReference type="ChEBI" id="CHEBI:15377"/>
        <dbReference type="ChEBI" id="CHEBI:15378"/>
        <dbReference type="ChEBI" id="CHEBI:57540"/>
        <dbReference type="ChEBI" id="CHEBI:57945"/>
        <dbReference type="ChEBI" id="CHEBI:68623"/>
        <dbReference type="ChEBI" id="CHEBI:70731"/>
        <dbReference type="EC" id="1.1.1.336"/>
    </reaction>
</comment>
<feature type="domain" description="UDP-glucose/GDP-mannose dehydrogenase C-terminal" evidence="9">
    <location>
        <begin position="321"/>
        <end position="417"/>
    </location>
</feature>
<evidence type="ECO:0000256" key="5">
    <source>
        <dbReference type="ARBA" id="ARBA00023027"/>
    </source>
</evidence>
<accession>A0A150IYS5</accession>
<dbReference type="EMBL" id="LNGC01000079">
    <property type="protein sequence ID" value="KYC50150.1"/>
    <property type="molecule type" value="Genomic_DNA"/>
</dbReference>
<dbReference type="Pfam" id="PF03720">
    <property type="entry name" value="UDPG_MGDP_dh_C"/>
    <property type="match status" value="1"/>
</dbReference>
<name>A0A150IYS5_9EURY</name>
<reference evidence="10 11" key="1">
    <citation type="journal article" date="2016" name="ISME J.">
        <title>Chasing the elusive Euryarchaeota class WSA2: genomes reveal a uniquely fastidious methyl-reducing methanogen.</title>
        <authorList>
            <person name="Nobu M.K."/>
            <person name="Narihiro T."/>
            <person name="Kuroda K."/>
            <person name="Mei R."/>
            <person name="Liu W.T."/>
        </authorList>
    </citation>
    <scope>NUCLEOTIDE SEQUENCE [LARGE SCALE GENOMIC DNA]</scope>
    <source>
        <strain evidence="10">U1lsi0528_Bin055</strain>
    </source>
</reference>
<dbReference type="InterPro" id="IPR036220">
    <property type="entry name" value="UDP-Glc/GDP-Man_DH_C_sf"/>
</dbReference>
<dbReference type="STRING" id="1705564.APG08_01346"/>
<dbReference type="GO" id="GO:0089714">
    <property type="term" value="F:UDP-N-acetyl-D-mannosamine dehydrogenase activity"/>
    <property type="evidence" value="ECO:0007669"/>
    <property type="project" value="UniProtKB-EC"/>
</dbReference>
<comment type="similarity">
    <text evidence="1 8">Belongs to the UDP-glucose/GDP-mannose dehydrogenase family.</text>
</comment>
<dbReference type="EC" id="1.1.1.336" evidence="2"/>
<gene>
    <name evidence="10" type="primary">wecC_1</name>
    <name evidence="10" type="ORF">AMQ22_01504</name>
</gene>
<dbReference type="AlphaFoldDB" id="A0A150IYS5"/>
<dbReference type="GO" id="GO:0000271">
    <property type="term" value="P:polysaccharide biosynthetic process"/>
    <property type="evidence" value="ECO:0007669"/>
    <property type="project" value="InterPro"/>
</dbReference>
<sequence>MFKNIVIVGTGYVGIPVAAMFADKGFNVVGINRTKEKVDLINKGLCPIEGDEPNLPELIDKVVKNKKLVATTDYSVCKTADAILICVETPFDSDKWEPKYDSLKSALKSVAENMSKNSLVIVESTIAPTTMETLVKPILENTSKMEAGKDFLLGNCPERVMPGKLLYNIENLSRVCGGINEETRERMLQLYSHIVKGELYPTDCITAEVVKTAENAYRDVEIAFANEVALICEKLGINVYEVRELVNKAPYRNMHLPGAGVGGHCLPKDSLLLSYGVKGILTPELMILARNLNKKMPSHTAGLLIDVMKEKGMDVKGKKIAVCGFAYLENSDDTRNTPSLGVINSLKEKGAIVEIHDPFVKSYEGLEIKKDFYSCVKDSDALVFVTAHSEYKNIDLNKIKGTMKTPIIIDGRNIFDKEEMIKRGFHYRGVGKG</sequence>
<dbReference type="Gene3D" id="3.40.50.720">
    <property type="entry name" value="NAD(P)-binding Rossmann-like Domain"/>
    <property type="match status" value="2"/>
</dbReference>
<proteinExistence type="inferred from homology"/>
<dbReference type="Proteomes" id="UP000075398">
    <property type="component" value="Unassembled WGS sequence"/>
</dbReference>
<dbReference type="InterPro" id="IPR014026">
    <property type="entry name" value="UDP-Glc/GDP-Man_DH_dimer"/>
</dbReference>
<dbReference type="InterPro" id="IPR036291">
    <property type="entry name" value="NAD(P)-bd_dom_sf"/>
</dbReference>
<evidence type="ECO:0000256" key="8">
    <source>
        <dbReference type="PIRNR" id="PIRNR000124"/>
    </source>
</evidence>
<dbReference type="PANTHER" id="PTHR43491:SF2">
    <property type="entry name" value="UDP-N-ACETYL-D-MANNOSAMINE DEHYDROGENASE"/>
    <property type="match status" value="1"/>
</dbReference>
<dbReference type="SUPFAM" id="SSF48179">
    <property type="entry name" value="6-phosphogluconate dehydrogenase C-terminal domain-like"/>
    <property type="match status" value="1"/>
</dbReference>
<comment type="caution">
    <text evidence="10">The sequence shown here is derived from an EMBL/GenBank/DDBJ whole genome shotgun (WGS) entry which is preliminary data.</text>
</comment>
<protein>
    <recommendedName>
        <fullName evidence="3">UDP-N-acetyl-D-mannosamine dehydrogenase</fullName>
        <ecNumber evidence="2">1.1.1.336</ecNumber>
    </recommendedName>
    <alternativeName>
        <fullName evidence="6">UDP-ManNAc 6-dehydrogenase</fullName>
    </alternativeName>
</protein>
<keyword evidence="5" id="KW-0520">NAD</keyword>
<dbReference type="InterPro" id="IPR001732">
    <property type="entry name" value="UDP-Glc/GDP-Man_DH_N"/>
</dbReference>
<evidence type="ECO:0000256" key="1">
    <source>
        <dbReference type="ARBA" id="ARBA00006601"/>
    </source>
</evidence>
<dbReference type="NCBIfam" id="TIGR03026">
    <property type="entry name" value="NDP-sugDHase"/>
    <property type="match status" value="1"/>
</dbReference>
<dbReference type="PIRSF" id="PIRSF000124">
    <property type="entry name" value="UDPglc_GDPman_dh"/>
    <property type="match status" value="1"/>
</dbReference>
<dbReference type="GO" id="GO:0016628">
    <property type="term" value="F:oxidoreductase activity, acting on the CH-CH group of donors, NAD or NADP as acceptor"/>
    <property type="evidence" value="ECO:0007669"/>
    <property type="project" value="InterPro"/>
</dbReference>
<dbReference type="Pfam" id="PF00984">
    <property type="entry name" value="UDPG_MGDP_dh"/>
    <property type="match status" value="1"/>
</dbReference>
<keyword evidence="4 10" id="KW-0560">Oxidoreductase</keyword>
<dbReference type="PATRIC" id="fig|1705409.3.peg.1574"/>
<evidence type="ECO:0000256" key="6">
    <source>
        <dbReference type="ARBA" id="ARBA00030172"/>
    </source>
</evidence>
<organism evidence="10 11">
    <name type="scientific">Candidatus Methanofastidiosum methylothiophilum</name>
    <dbReference type="NCBI Taxonomy" id="1705564"/>
    <lineage>
        <taxon>Archaea</taxon>
        <taxon>Methanobacteriati</taxon>
        <taxon>Methanobacteriota</taxon>
        <taxon>Stenosarchaea group</taxon>
        <taxon>Candidatus Methanofastidiosia</taxon>
        <taxon>Candidatus Methanofastidiosales</taxon>
        <taxon>Candidatus Methanofastidiosaceae</taxon>
        <taxon>Candidatus Methanofastidiosum</taxon>
    </lineage>
</organism>
<dbReference type="InterPro" id="IPR008927">
    <property type="entry name" value="6-PGluconate_DH-like_C_sf"/>
</dbReference>
<evidence type="ECO:0000256" key="3">
    <source>
        <dbReference type="ARBA" id="ARBA00016796"/>
    </source>
</evidence>
<dbReference type="InterPro" id="IPR028359">
    <property type="entry name" value="UDP_ManNAc/GlcNAc_DH"/>
</dbReference>
<evidence type="ECO:0000259" key="9">
    <source>
        <dbReference type="SMART" id="SM00984"/>
    </source>
</evidence>
<dbReference type="SUPFAM" id="SSF51735">
    <property type="entry name" value="NAD(P)-binding Rossmann-fold domains"/>
    <property type="match status" value="1"/>
</dbReference>
<evidence type="ECO:0000256" key="2">
    <source>
        <dbReference type="ARBA" id="ARBA00012935"/>
    </source>
</evidence>
<dbReference type="InterPro" id="IPR017476">
    <property type="entry name" value="UDP-Glc/GDP-Man"/>
</dbReference>
<dbReference type="PANTHER" id="PTHR43491">
    <property type="entry name" value="UDP-N-ACETYL-D-MANNOSAMINE DEHYDROGENASE"/>
    <property type="match status" value="1"/>
</dbReference>
<dbReference type="PIRSF" id="PIRSF500136">
    <property type="entry name" value="UDP_ManNAc_DH"/>
    <property type="match status" value="1"/>
</dbReference>
<dbReference type="Pfam" id="PF03721">
    <property type="entry name" value="UDPG_MGDP_dh_N"/>
    <property type="match status" value="1"/>
</dbReference>